<feature type="region of interest" description="Disordered" evidence="11">
    <location>
        <begin position="352"/>
        <end position="373"/>
    </location>
</feature>
<comment type="similarity">
    <text evidence="2 10">Belongs to the glycosyltransferase 31 family.</text>
</comment>
<keyword evidence="3 10" id="KW-0328">Glycosyltransferase</keyword>
<evidence type="ECO:0000313" key="12">
    <source>
        <dbReference type="EMBL" id="KAL1521590.1"/>
    </source>
</evidence>
<dbReference type="AlphaFoldDB" id="A0AB34JL01"/>
<gene>
    <name evidence="12" type="ORF">AB1Y20_021249</name>
</gene>
<dbReference type="EC" id="2.4.1.-" evidence="10"/>
<dbReference type="EMBL" id="JBGBPQ010000007">
    <property type="protein sequence ID" value="KAL1521590.1"/>
    <property type="molecule type" value="Genomic_DNA"/>
</dbReference>
<sequence>MMKAFLAEDEFINSAMGDGAVVKVVMGVMVIPSNRRNRDAVRATWGAAAAPRMLVRFVAGDVRCARSEMQAEQLQYGDCSFVDSKDCSKVHSPAKVYAWFNYAASTWPDVPWIGKMEDDGIVWPSALFIDLDALGPRAHLDAVYVGMMQWHGSCLMSEGSDAPGRQQLCKGCWGGWFSGGRPPSSNCPPLMERGMVLESTTGPLGSHSCPLLRFAPFACGPLDVRSRPLALAMAKCEYASRFFQEVSRRGERTRKLCYSADGAQGTAMSSCMSPLSIVDLGPGRQRFATARQLNNTNGVMIVHPIKTGILAEWNFMWNFLRRGPYRPERMSKARVSWRNDSMWPQVQRDALPRASQQCSHGRHKKSTTACATQ</sequence>
<keyword evidence="9" id="KW-0472">Membrane</keyword>
<evidence type="ECO:0000256" key="10">
    <source>
        <dbReference type="RuleBase" id="RU363063"/>
    </source>
</evidence>
<evidence type="ECO:0000256" key="11">
    <source>
        <dbReference type="SAM" id="MobiDB-lite"/>
    </source>
</evidence>
<dbReference type="GO" id="GO:0000139">
    <property type="term" value="C:Golgi membrane"/>
    <property type="evidence" value="ECO:0007669"/>
    <property type="project" value="UniProtKB-SubCell"/>
</dbReference>
<evidence type="ECO:0000256" key="1">
    <source>
        <dbReference type="ARBA" id="ARBA00004323"/>
    </source>
</evidence>
<evidence type="ECO:0000256" key="4">
    <source>
        <dbReference type="ARBA" id="ARBA00022679"/>
    </source>
</evidence>
<dbReference type="Pfam" id="PF01762">
    <property type="entry name" value="Galactosyl_T"/>
    <property type="match status" value="1"/>
</dbReference>
<evidence type="ECO:0000256" key="8">
    <source>
        <dbReference type="ARBA" id="ARBA00023034"/>
    </source>
</evidence>
<dbReference type="Proteomes" id="UP001515480">
    <property type="component" value="Unassembled WGS sequence"/>
</dbReference>
<evidence type="ECO:0000256" key="9">
    <source>
        <dbReference type="ARBA" id="ARBA00023136"/>
    </source>
</evidence>
<name>A0AB34JL01_PRYPA</name>
<accession>A0AB34JL01</accession>
<keyword evidence="7" id="KW-1133">Transmembrane helix</keyword>
<reference evidence="12 13" key="1">
    <citation type="journal article" date="2024" name="Science">
        <title>Giant polyketide synthase enzymes in the biosynthesis of giant marine polyether toxins.</title>
        <authorList>
            <person name="Fallon T.R."/>
            <person name="Shende V.V."/>
            <person name="Wierzbicki I.H."/>
            <person name="Pendleton A.L."/>
            <person name="Watervoot N.F."/>
            <person name="Auber R.P."/>
            <person name="Gonzalez D.J."/>
            <person name="Wisecaver J.H."/>
            <person name="Moore B.S."/>
        </authorList>
    </citation>
    <scope>NUCLEOTIDE SEQUENCE [LARGE SCALE GENOMIC DNA]</scope>
    <source>
        <strain evidence="12 13">12B1</strain>
    </source>
</reference>
<evidence type="ECO:0000313" key="13">
    <source>
        <dbReference type="Proteomes" id="UP001515480"/>
    </source>
</evidence>
<evidence type="ECO:0000256" key="6">
    <source>
        <dbReference type="ARBA" id="ARBA00022968"/>
    </source>
</evidence>
<evidence type="ECO:0000256" key="5">
    <source>
        <dbReference type="ARBA" id="ARBA00022692"/>
    </source>
</evidence>
<dbReference type="PANTHER" id="PTHR11214">
    <property type="entry name" value="BETA-1,3-N-ACETYLGLUCOSAMINYLTRANSFERASE"/>
    <property type="match status" value="1"/>
</dbReference>
<dbReference type="GO" id="GO:0016758">
    <property type="term" value="F:hexosyltransferase activity"/>
    <property type="evidence" value="ECO:0007669"/>
    <property type="project" value="InterPro"/>
</dbReference>
<organism evidence="12 13">
    <name type="scientific">Prymnesium parvum</name>
    <name type="common">Toxic golden alga</name>
    <dbReference type="NCBI Taxonomy" id="97485"/>
    <lineage>
        <taxon>Eukaryota</taxon>
        <taxon>Haptista</taxon>
        <taxon>Haptophyta</taxon>
        <taxon>Prymnesiophyceae</taxon>
        <taxon>Prymnesiales</taxon>
        <taxon>Prymnesiaceae</taxon>
        <taxon>Prymnesium</taxon>
    </lineage>
</organism>
<keyword evidence="8 10" id="KW-0333">Golgi apparatus</keyword>
<keyword evidence="13" id="KW-1185">Reference proteome</keyword>
<protein>
    <recommendedName>
        <fullName evidence="10">Hexosyltransferase</fullName>
        <ecNumber evidence="10">2.4.1.-</ecNumber>
    </recommendedName>
</protein>
<comment type="caution">
    <text evidence="12">The sequence shown here is derived from an EMBL/GenBank/DDBJ whole genome shotgun (WGS) entry which is preliminary data.</text>
</comment>
<proteinExistence type="inferred from homology"/>
<evidence type="ECO:0000256" key="7">
    <source>
        <dbReference type="ARBA" id="ARBA00022989"/>
    </source>
</evidence>
<keyword evidence="4" id="KW-0808">Transferase</keyword>
<evidence type="ECO:0000256" key="3">
    <source>
        <dbReference type="ARBA" id="ARBA00022676"/>
    </source>
</evidence>
<keyword evidence="6" id="KW-0735">Signal-anchor</keyword>
<keyword evidence="5" id="KW-0812">Transmembrane</keyword>
<comment type="subcellular location">
    <subcellularLocation>
        <location evidence="1 10">Golgi apparatus membrane</location>
        <topology evidence="1 10">Single-pass type II membrane protein</topology>
    </subcellularLocation>
</comment>
<evidence type="ECO:0000256" key="2">
    <source>
        <dbReference type="ARBA" id="ARBA00008661"/>
    </source>
</evidence>
<dbReference type="InterPro" id="IPR002659">
    <property type="entry name" value="Glyco_trans_31"/>
</dbReference>